<keyword evidence="2 4" id="KW-0479">Metal-binding</keyword>
<dbReference type="PRINTS" id="PR00463">
    <property type="entry name" value="EP450I"/>
</dbReference>
<dbReference type="PANTHER" id="PTHR24305">
    <property type="entry name" value="CYTOCHROME P450"/>
    <property type="match status" value="1"/>
</dbReference>
<dbReference type="GO" id="GO:0020037">
    <property type="term" value="F:heme binding"/>
    <property type="evidence" value="ECO:0007669"/>
    <property type="project" value="InterPro"/>
</dbReference>
<keyword evidence="1 4" id="KW-0349">Heme</keyword>
<reference evidence="6" key="1">
    <citation type="submission" date="2023-06" db="EMBL/GenBank/DDBJ databases">
        <title>Genome-scale phylogeny and comparative genomics of the fungal order Sordariales.</title>
        <authorList>
            <consortium name="Lawrence Berkeley National Laboratory"/>
            <person name="Hensen N."/>
            <person name="Bonometti L."/>
            <person name="Westerberg I."/>
            <person name="Brannstrom I.O."/>
            <person name="Guillou S."/>
            <person name="Cros-Aarteil S."/>
            <person name="Calhoun S."/>
            <person name="Haridas S."/>
            <person name="Kuo A."/>
            <person name="Mondo S."/>
            <person name="Pangilinan J."/>
            <person name="Riley R."/>
            <person name="LaButti K."/>
            <person name="Andreopoulos B."/>
            <person name="Lipzen A."/>
            <person name="Chen C."/>
            <person name="Yanf M."/>
            <person name="Daum C."/>
            <person name="Ng V."/>
            <person name="Clum A."/>
            <person name="Steindorff A."/>
            <person name="Ohm R."/>
            <person name="Martin F."/>
            <person name="Silar P."/>
            <person name="Natvig D."/>
            <person name="Lalanne C."/>
            <person name="Gautier V."/>
            <person name="Ament-velasquez S.L."/>
            <person name="Kruys A."/>
            <person name="Hutchinson M.I."/>
            <person name="Powell A.J."/>
            <person name="Barry K."/>
            <person name="Miller A.N."/>
            <person name="Grigoriev I.V."/>
            <person name="Debuchy R."/>
            <person name="Gladieux P."/>
            <person name="Thoren M.H."/>
            <person name="Johannesson H."/>
        </authorList>
    </citation>
    <scope>NUCLEOTIDE SEQUENCE</scope>
    <source>
        <strain evidence="6">SMH3187-1</strain>
    </source>
</reference>
<evidence type="ECO:0000313" key="7">
    <source>
        <dbReference type="Proteomes" id="UP001172155"/>
    </source>
</evidence>
<evidence type="ECO:0000256" key="1">
    <source>
        <dbReference type="ARBA" id="ARBA00022617"/>
    </source>
</evidence>
<keyword evidence="7" id="KW-1185">Reference proteome</keyword>
<dbReference type="EMBL" id="JAUKUD010000001">
    <property type="protein sequence ID" value="KAK0752743.1"/>
    <property type="molecule type" value="Genomic_DNA"/>
</dbReference>
<dbReference type="InterPro" id="IPR002401">
    <property type="entry name" value="Cyt_P450_E_grp-I"/>
</dbReference>
<keyword evidence="3 4" id="KW-0408">Iron</keyword>
<keyword evidence="5" id="KW-0472">Membrane</keyword>
<name>A0AA40KB64_9PEZI</name>
<dbReference type="PRINTS" id="PR00385">
    <property type="entry name" value="P450"/>
</dbReference>
<accession>A0AA40KB64</accession>
<feature type="transmembrane region" description="Helical" evidence="5">
    <location>
        <begin position="12"/>
        <end position="33"/>
    </location>
</feature>
<dbReference type="Gene3D" id="1.10.630.10">
    <property type="entry name" value="Cytochrome P450"/>
    <property type="match status" value="1"/>
</dbReference>
<evidence type="ECO:0000256" key="3">
    <source>
        <dbReference type="ARBA" id="ARBA00023004"/>
    </source>
</evidence>
<organism evidence="6 7">
    <name type="scientific">Schizothecium vesticola</name>
    <dbReference type="NCBI Taxonomy" id="314040"/>
    <lineage>
        <taxon>Eukaryota</taxon>
        <taxon>Fungi</taxon>
        <taxon>Dikarya</taxon>
        <taxon>Ascomycota</taxon>
        <taxon>Pezizomycotina</taxon>
        <taxon>Sordariomycetes</taxon>
        <taxon>Sordariomycetidae</taxon>
        <taxon>Sordariales</taxon>
        <taxon>Schizotheciaceae</taxon>
        <taxon>Schizothecium</taxon>
    </lineage>
</organism>
<dbReference type="Proteomes" id="UP001172155">
    <property type="component" value="Unassembled WGS sequence"/>
</dbReference>
<evidence type="ECO:0000256" key="2">
    <source>
        <dbReference type="ARBA" id="ARBA00022723"/>
    </source>
</evidence>
<dbReference type="PANTHER" id="PTHR24305:SF168">
    <property type="entry name" value="P450, PUTATIVE (EUROFUNG)-RELATED"/>
    <property type="match status" value="1"/>
</dbReference>
<feature type="binding site" description="axial binding residue" evidence="4">
    <location>
        <position position="449"/>
    </location>
    <ligand>
        <name>heme</name>
        <dbReference type="ChEBI" id="CHEBI:30413"/>
    </ligand>
    <ligandPart>
        <name>Fe</name>
        <dbReference type="ChEBI" id="CHEBI:18248"/>
    </ligandPart>
</feature>
<dbReference type="GO" id="GO:0005506">
    <property type="term" value="F:iron ion binding"/>
    <property type="evidence" value="ECO:0007669"/>
    <property type="project" value="InterPro"/>
</dbReference>
<gene>
    <name evidence="6" type="ORF">B0T18DRAFT_395302</name>
</gene>
<dbReference type="InterPro" id="IPR050121">
    <property type="entry name" value="Cytochrome_P450_monoxygenase"/>
</dbReference>
<keyword evidence="5" id="KW-1133">Transmembrane helix</keyword>
<dbReference type="GO" id="GO:0004497">
    <property type="term" value="F:monooxygenase activity"/>
    <property type="evidence" value="ECO:0007669"/>
    <property type="project" value="InterPro"/>
</dbReference>
<evidence type="ECO:0000256" key="5">
    <source>
        <dbReference type="SAM" id="Phobius"/>
    </source>
</evidence>
<proteinExistence type="predicted"/>
<evidence type="ECO:0000313" key="6">
    <source>
        <dbReference type="EMBL" id="KAK0752743.1"/>
    </source>
</evidence>
<dbReference type="Pfam" id="PF00067">
    <property type="entry name" value="p450"/>
    <property type="match status" value="1"/>
</dbReference>
<dbReference type="CDD" id="cd11060">
    <property type="entry name" value="CYP57A1-like"/>
    <property type="match status" value="1"/>
</dbReference>
<protein>
    <submittedName>
        <fullName evidence="6">Benzoate 4-monooxygenase cytochrome P450</fullName>
    </submittedName>
</protein>
<comment type="caution">
    <text evidence="6">The sequence shown here is derived from an EMBL/GenBank/DDBJ whole genome shotgun (WGS) entry which is preliminary data.</text>
</comment>
<dbReference type="InterPro" id="IPR036396">
    <property type="entry name" value="Cyt_P450_sf"/>
</dbReference>
<dbReference type="AlphaFoldDB" id="A0AA40KB64"/>
<dbReference type="GO" id="GO:0016705">
    <property type="term" value="F:oxidoreductase activity, acting on paired donors, with incorporation or reduction of molecular oxygen"/>
    <property type="evidence" value="ECO:0007669"/>
    <property type="project" value="InterPro"/>
</dbReference>
<comment type="cofactor">
    <cofactor evidence="4">
        <name>heme</name>
        <dbReference type="ChEBI" id="CHEBI:30413"/>
    </cofactor>
</comment>
<keyword evidence="5" id="KW-0812">Transmembrane</keyword>
<evidence type="ECO:0000256" key="4">
    <source>
        <dbReference type="PIRSR" id="PIRSR602401-1"/>
    </source>
</evidence>
<sequence length="514" mass="57802">MTLLAEFLVAGPAFWGLATILIFIIGEYIWGYYRLRHIPGPWIAGFSDLWLMRKTWRGETFKELAKGCGQYGPVFRIAPNFVAVGDPAEVRKLWGVRSKFDRSTWYKGFRLDPPHDTSITMCDGDDHAAYRAKLAPGYGGRDVAGIHEAVDDGILRLARLIDEKYISTETEYRPCDLARKVQYTMLDIVGQIAFGESLGFLDADADKWDYIKQTEESLPVMQMIAMRPWIIKLLQSRYLRKFVMPSAKDPVGLGRMIGIARSFVAKRFGPNKVEAPDMLGSFIKHGLDQRTAEAESILQVISGSDTTACAVRSALAHIITSPLLYSSLLSEISLFLTTTPLPPSSIITNTQSKSLPLLQATLKEALRIWPPIHGVMPRVSKFDATICGVRIPAGTNVCWSSCAVLRNTEVFGADAEIFRAERWLTADKERLAGMESIFDLTFGWGRWGCLGRGIAMVEMGKVVFEILRRWQFTVVDTERPILNQWAGMMIQSGLWVRIEKSEWYRKAQSPEGKK</sequence>
<dbReference type="InterPro" id="IPR001128">
    <property type="entry name" value="Cyt_P450"/>
</dbReference>
<dbReference type="SUPFAM" id="SSF48264">
    <property type="entry name" value="Cytochrome P450"/>
    <property type="match status" value="1"/>
</dbReference>